<evidence type="ECO:0000256" key="10">
    <source>
        <dbReference type="SAM" id="MobiDB-lite"/>
    </source>
</evidence>
<keyword evidence="3" id="KW-0678">Repressor</keyword>
<keyword evidence="9" id="KW-0862">Zinc</keyword>
<evidence type="ECO:0000256" key="8">
    <source>
        <dbReference type="ARBA" id="ARBA00023242"/>
    </source>
</evidence>
<dbReference type="Pfam" id="PF17800">
    <property type="entry name" value="NPL"/>
    <property type="match status" value="1"/>
</dbReference>
<dbReference type="EMBL" id="KZ451969">
    <property type="protein sequence ID" value="PKA56936.1"/>
    <property type="molecule type" value="Genomic_DNA"/>
</dbReference>
<keyword evidence="5" id="KW-0156">Chromatin regulator</keyword>
<keyword evidence="9" id="KW-0863">Zinc-finger</keyword>
<evidence type="ECO:0000256" key="2">
    <source>
        <dbReference type="ARBA" id="ARBA00006673"/>
    </source>
</evidence>
<dbReference type="FunFam" id="2.60.120.340:FF:000004">
    <property type="entry name" value="Histone deacetylase HDT1"/>
    <property type="match status" value="1"/>
</dbReference>
<dbReference type="PROSITE" id="PS00028">
    <property type="entry name" value="ZINC_FINGER_C2H2_1"/>
    <property type="match status" value="1"/>
</dbReference>
<comment type="subcellular location">
    <subcellularLocation>
        <location evidence="1">Nucleus</location>
        <location evidence="1">Nucleolus</location>
    </subcellularLocation>
</comment>
<feature type="compositionally biased region" description="Acidic residues" evidence="10">
    <location>
        <begin position="102"/>
        <end position="116"/>
    </location>
</feature>
<feature type="compositionally biased region" description="Acidic residues" evidence="10">
    <location>
        <begin position="171"/>
        <end position="189"/>
    </location>
</feature>
<dbReference type="Proteomes" id="UP000236161">
    <property type="component" value="Unassembled WGS sequence"/>
</dbReference>
<sequence>MEFWGVEVKPGQTVKCGPGDEKLLHLSQASLGEVKKDKGSENVPIFVNINNQKLVIGNLSGDSCAQIQYDLVFEKDFELSHGSKSTSIFFVGYKSIHPGYGSEDDFDDSDSEDELQVDQKTNGKAVIKNEPSKPLNAVKPNVVKADGEPAKAKTQPGKPEKADKPKTEGKVEEDEDDDGDDDDDDDDDEKMGAAMLDNDDDEDDDEDDEDSDEDEDATPKAENEKKRPAAVAASKSPIPEKKAKLVTPAEKQKPGGGDGKKGGHVATPHPAKAAGKTPATGDKPKQQQTPKPAGSIVCKSCSKTFNSDNALQSHTKAKHGGAK</sequence>
<evidence type="ECO:0000256" key="7">
    <source>
        <dbReference type="ARBA" id="ARBA00023163"/>
    </source>
</evidence>
<proteinExistence type="inferred from homology"/>
<dbReference type="GO" id="GO:0006325">
    <property type="term" value="P:chromatin organization"/>
    <property type="evidence" value="ECO:0007669"/>
    <property type="project" value="UniProtKB-KW"/>
</dbReference>
<evidence type="ECO:0000256" key="9">
    <source>
        <dbReference type="PROSITE-ProRule" id="PRU00042"/>
    </source>
</evidence>
<dbReference type="OrthoDB" id="2019803at2759"/>
<feature type="compositionally biased region" description="Basic and acidic residues" evidence="10">
    <location>
        <begin position="217"/>
        <end position="227"/>
    </location>
</feature>
<evidence type="ECO:0000259" key="11">
    <source>
        <dbReference type="PROSITE" id="PS50157"/>
    </source>
</evidence>
<comment type="similarity">
    <text evidence="2">Belongs to the histone deacetylase HD2 family.</text>
</comment>
<evidence type="ECO:0000256" key="6">
    <source>
        <dbReference type="ARBA" id="ARBA00023015"/>
    </source>
</evidence>
<keyword evidence="9" id="KW-0479">Metal-binding</keyword>
<name>A0A2I0AN99_9ASPA</name>
<evidence type="ECO:0000256" key="4">
    <source>
        <dbReference type="ARBA" id="ARBA00022801"/>
    </source>
</evidence>
<dbReference type="InterPro" id="IPR013087">
    <property type="entry name" value="Znf_C2H2_type"/>
</dbReference>
<gene>
    <name evidence="12" type="primary">HDT1</name>
    <name evidence="12" type="ORF">AXF42_Ash002240</name>
</gene>
<reference evidence="12 13" key="1">
    <citation type="journal article" date="2017" name="Nature">
        <title>The Apostasia genome and the evolution of orchids.</title>
        <authorList>
            <person name="Zhang G.Q."/>
            <person name="Liu K.W."/>
            <person name="Li Z."/>
            <person name="Lohaus R."/>
            <person name="Hsiao Y.Y."/>
            <person name="Niu S.C."/>
            <person name="Wang J.Y."/>
            <person name="Lin Y.C."/>
            <person name="Xu Q."/>
            <person name="Chen L.J."/>
            <person name="Yoshida K."/>
            <person name="Fujiwara S."/>
            <person name="Wang Z.W."/>
            <person name="Zhang Y.Q."/>
            <person name="Mitsuda N."/>
            <person name="Wang M."/>
            <person name="Liu G.H."/>
            <person name="Pecoraro L."/>
            <person name="Huang H.X."/>
            <person name="Xiao X.J."/>
            <person name="Lin M."/>
            <person name="Wu X.Y."/>
            <person name="Wu W.L."/>
            <person name="Chen Y.Y."/>
            <person name="Chang S.B."/>
            <person name="Sakamoto S."/>
            <person name="Ohme-Takagi M."/>
            <person name="Yagi M."/>
            <person name="Zeng S.J."/>
            <person name="Shen C.Y."/>
            <person name="Yeh C.M."/>
            <person name="Luo Y.B."/>
            <person name="Tsai W.C."/>
            <person name="Van de Peer Y."/>
            <person name="Liu Z.J."/>
        </authorList>
    </citation>
    <scope>NUCLEOTIDE SEQUENCE [LARGE SCALE GENOMIC DNA]</scope>
    <source>
        <strain evidence="13">cv. Shenzhen</strain>
        <tissue evidence="12">Stem</tissue>
    </source>
</reference>
<dbReference type="GO" id="GO:0016787">
    <property type="term" value="F:hydrolase activity"/>
    <property type="evidence" value="ECO:0007669"/>
    <property type="project" value="UniProtKB-KW"/>
</dbReference>
<keyword evidence="8" id="KW-0539">Nucleus</keyword>
<keyword evidence="7" id="KW-0804">Transcription</keyword>
<dbReference type="PROSITE" id="PS50157">
    <property type="entry name" value="ZINC_FINGER_C2H2_2"/>
    <property type="match status" value="1"/>
</dbReference>
<feature type="compositionally biased region" description="Acidic residues" evidence="10">
    <location>
        <begin position="197"/>
        <end position="216"/>
    </location>
</feature>
<feature type="region of interest" description="Disordered" evidence="10">
    <location>
        <begin position="102"/>
        <end position="300"/>
    </location>
</feature>
<evidence type="ECO:0000256" key="5">
    <source>
        <dbReference type="ARBA" id="ARBA00022853"/>
    </source>
</evidence>
<evidence type="ECO:0000256" key="1">
    <source>
        <dbReference type="ARBA" id="ARBA00004604"/>
    </source>
</evidence>
<feature type="compositionally biased region" description="Basic and acidic residues" evidence="10">
    <location>
        <begin position="250"/>
        <end position="261"/>
    </location>
</feature>
<keyword evidence="13" id="KW-1185">Reference proteome</keyword>
<protein>
    <submittedName>
        <fullName evidence="12">Histone deacetylase HDT1</fullName>
    </submittedName>
</protein>
<dbReference type="Gene3D" id="2.60.120.340">
    <property type="entry name" value="Nucleoplasmin core domain"/>
    <property type="match status" value="1"/>
</dbReference>
<keyword evidence="6" id="KW-0805">Transcription regulation</keyword>
<accession>A0A2I0AN99</accession>
<evidence type="ECO:0000313" key="12">
    <source>
        <dbReference type="EMBL" id="PKA56936.1"/>
    </source>
</evidence>
<dbReference type="InterPro" id="IPR041232">
    <property type="entry name" value="NPL"/>
</dbReference>
<keyword evidence="4" id="KW-0378">Hydrolase</keyword>
<organism evidence="12 13">
    <name type="scientific">Apostasia shenzhenica</name>
    <dbReference type="NCBI Taxonomy" id="1088818"/>
    <lineage>
        <taxon>Eukaryota</taxon>
        <taxon>Viridiplantae</taxon>
        <taxon>Streptophyta</taxon>
        <taxon>Embryophyta</taxon>
        <taxon>Tracheophyta</taxon>
        <taxon>Spermatophyta</taxon>
        <taxon>Magnoliopsida</taxon>
        <taxon>Liliopsida</taxon>
        <taxon>Asparagales</taxon>
        <taxon>Orchidaceae</taxon>
        <taxon>Apostasioideae</taxon>
        <taxon>Apostasia</taxon>
    </lineage>
</organism>
<feature type="domain" description="C2H2-type" evidence="11">
    <location>
        <begin position="296"/>
        <end position="323"/>
    </location>
</feature>
<feature type="compositionally biased region" description="Basic and acidic residues" evidence="10">
    <location>
        <begin position="158"/>
        <end position="170"/>
    </location>
</feature>
<dbReference type="GO" id="GO:0008270">
    <property type="term" value="F:zinc ion binding"/>
    <property type="evidence" value="ECO:0007669"/>
    <property type="project" value="UniProtKB-KW"/>
</dbReference>
<evidence type="ECO:0000313" key="13">
    <source>
        <dbReference type="Proteomes" id="UP000236161"/>
    </source>
</evidence>
<dbReference type="GO" id="GO:0005730">
    <property type="term" value="C:nucleolus"/>
    <property type="evidence" value="ECO:0007669"/>
    <property type="project" value="UniProtKB-SubCell"/>
</dbReference>
<dbReference type="AlphaFoldDB" id="A0A2I0AN99"/>
<evidence type="ECO:0000256" key="3">
    <source>
        <dbReference type="ARBA" id="ARBA00022491"/>
    </source>
</evidence>